<dbReference type="PANTHER" id="PTHR46401:SF8">
    <property type="entry name" value="BLL6006 PROTEIN"/>
    <property type="match status" value="1"/>
</dbReference>
<sequence>MNKAGSKPTIGIITNGFISWGGGVDFIKMVIRGLAATGKFNLAILVPDHSTLPERKENRKQNKRNKLLYRLGLRRDYIDTNAGVNEFREFRATMPVLDYHVYDGGLESVIEKNGIQLLIPSIQPLKPTVTIPWIGYLYDFQHKYLAHFFSEEERANRDIHFRDMLATAKTVIVNSHAVKNDANTFFPQDHARIVNLPFTPMFHQGLLAGNFAELKQKYNLPEKYFIISNQFWQHKSHITAFRALKEVLDSIPEKVSIVCTGATSDNRHAAYFEELQAEIHAMGITQQVQFLGYISKEDQVQILQHAIALIQPTLFEGGPGGGATYDAIAIGQQAIISDIPINQEITDPLVTFFKVSDHHDLAAKMKAVIAAAPATRQQPDVVQLQKESDQRLQLLGEVLARIVEEELA</sequence>
<keyword evidence="2" id="KW-0328">Glycosyltransferase</keyword>
<dbReference type="InterPro" id="IPR001296">
    <property type="entry name" value="Glyco_trans_1"/>
</dbReference>
<keyword evidence="3" id="KW-1185">Reference proteome</keyword>
<dbReference type="SUPFAM" id="SSF53756">
    <property type="entry name" value="UDP-Glycosyltransferase/glycogen phosphorylase"/>
    <property type="match status" value="1"/>
</dbReference>
<name>A0ABT3IRF8_9BACT</name>
<reference evidence="2 3" key="1">
    <citation type="submission" date="2022-10" db="EMBL/GenBank/DDBJ databases">
        <title>Chitinophaga nivalis PC15 sp. nov., isolated from Pyeongchang county, South Korea.</title>
        <authorList>
            <person name="Trinh H.N."/>
        </authorList>
    </citation>
    <scope>NUCLEOTIDE SEQUENCE [LARGE SCALE GENOMIC DNA]</scope>
    <source>
        <strain evidence="2 3">PC14</strain>
    </source>
</reference>
<organism evidence="2 3">
    <name type="scientific">Chitinophaga nivalis</name>
    <dbReference type="NCBI Taxonomy" id="2991709"/>
    <lineage>
        <taxon>Bacteria</taxon>
        <taxon>Pseudomonadati</taxon>
        <taxon>Bacteroidota</taxon>
        <taxon>Chitinophagia</taxon>
        <taxon>Chitinophagales</taxon>
        <taxon>Chitinophagaceae</taxon>
        <taxon>Chitinophaga</taxon>
    </lineage>
</organism>
<gene>
    <name evidence="2" type="ORF">OL497_20730</name>
</gene>
<evidence type="ECO:0000313" key="3">
    <source>
        <dbReference type="Proteomes" id="UP001207742"/>
    </source>
</evidence>
<dbReference type="Pfam" id="PF00534">
    <property type="entry name" value="Glycos_transf_1"/>
    <property type="match status" value="1"/>
</dbReference>
<keyword evidence="2" id="KW-0808">Transferase</keyword>
<feature type="domain" description="Glycosyl transferase family 1" evidence="1">
    <location>
        <begin position="213"/>
        <end position="371"/>
    </location>
</feature>
<evidence type="ECO:0000259" key="1">
    <source>
        <dbReference type="Pfam" id="PF00534"/>
    </source>
</evidence>
<dbReference type="EMBL" id="JAPDNS010000002">
    <property type="protein sequence ID" value="MCW3486340.1"/>
    <property type="molecule type" value="Genomic_DNA"/>
</dbReference>
<comment type="caution">
    <text evidence="2">The sequence shown here is derived from an EMBL/GenBank/DDBJ whole genome shotgun (WGS) entry which is preliminary data.</text>
</comment>
<dbReference type="GO" id="GO:0016757">
    <property type="term" value="F:glycosyltransferase activity"/>
    <property type="evidence" value="ECO:0007669"/>
    <property type="project" value="UniProtKB-KW"/>
</dbReference>
<dbReference type="EC" id="2.4.-.-" evidence="2"/>
<protein>
    <submittedName>
        <fullName evidence="2">Glycosyltransferase</fullName>
        <ecNumber evidence="2">2.4.-.-</ecNumber>
    </submittedName>
</protein>
<evidence type="ECO:0000313" key="2">
    <source>
        <dbReference type="EMBL" id="MCW3486340.1"/>
    </source>
</evidence>
<dbReference type="RefSeq" id="WP_264733156.1">
    <property type="nucleotide sequence ID" value="NZ_JAPDNR010000001.1"/>
</dbReference>
<accession>A0ABT3IRF8</accession>
<dbReference type="Gene3D" id="3.40.50.2000">
    <property type="entry name" value="Glycogen Phosphorylase B"/>
    <property type="match status" value="1"/>
</dbReference>
<dbReference type="PANTHER" id="PTHR46401">
    <property type="entry name" value="GLYCOSYLTRANSFERASE WBBK-RELATED"/>
    <property type="match status" value="1"/>
</dbReference>
<dbReference type="Proteomes" id="UP001207742">
    <property type="component" value="Unassembled WGS sequence"/>
</dbReference>
<proteinExistence type="predicted"/>